<feature type="coiled-coil region" evidence="2">
    <location>
        <begin position="60"/>
        <end position="167"/>
    </location>
</feature>
<dbReference type="Proteomes" id="UP000448292">
    <property type="component" value="Unassembled WGS sequence"/>
</dbReference>
<feature type="region of interest" description="Disordered" evidence="3">
    <location>
        <begin position="687"/>
        <end position="707"/>
    </location>
</feature>
<dbReference type="Pfam" id="PF10145">
    <property type="entry name" value="PhageMin_Tail"/>
    <property type="match status" value="1"/>
</dbReference>
<reference evidence="6 7" key="1">
    <citation type="submission" date="2018-06" db="EMBL/GenBank/DDBJ databases">
        <title>Complete genome of Desulfovibrio indonesiensis P37SLT.</title>
        <authorList>
            <person name="Crispim J.S."/>
            <person name="Vidigal P.M.P."/>
            <person name="Silva L.C.F."/>
            <person name="Laguardia C.N."/>
            <person name="Araujo L.C."/>
            <person name="Dias R.S."/>
            <person name="Sousa M.P."/>
            <person name="Paula S.O."/>
            <person name="Silva C."/>
        </authorList>
    </citation>
    <scope>NUCLEOTIDE SEQUENCE [LARGE SCALE GENOMIC DNA]</scope>
    <source>
        <strain evidence="6 7">P37SLT</strain>
    </source>
</reference>
<feature type="transmembrane region" description="Helical" evidence="4">
    <location>
        <begin position="473"/>
        <end position="501"/>
    </location>
</feature>
<evidence type="ECO:0000256" key="1">
    <source>
        <dbReference type="ARBA" id="ARBA00022612"/>
    </source>
</evidence>
<proteinExistence type="predicted"/>
<gene>
    <name evidence="6" type="ORF">DPQ33_16395</name>
</gene>
<feature type="transmembrane region" description="Helical" evidence="4">
    <location>
        <begin position="513"/>
        <end position="536"/>
    </location>
</feature>
<keyword evidence="4" id="KW-0472">Membrane</keyword>
<feature type="transmembrane region" description="Helical" evidence="4">
    <location>
        <begin position="603"/>
        <end position="621"/>
    </location>
</feature>
<keyword evidence="4" id="KW-1133">Transmembrane helix</keyword>
<comment type="caution">
    <text evidence="6">The sequence shown here is derived from an EMBL/GenBank/DDBJ whole genome shotgun (WGS) entry which is preliminary data.</text>
</comment>
<dbReference type="OrthoDB" id="8019720at2"/>
<accession>A0A7M3MBE1</accession>
<evidence type="ECO:0000256" key="4">
    <source>
        <dbReference type="SAM" id="Phobius"/>
    </source>
</evidence>
<evidence type="ECO:0000259" key="5">
    <source>
        <dbReference type="Pfam" id="PF10145"/>
    </source>
</evidence>
<dbReference type="RefSeq" id="WP_144304305.1">
    <property type="nucleotide sequence ID" value="NZ_QMIE01000019.1"/>
</dbReference>
<keyword evidence="4" id="KW-0812">Transmembrane</keyword>
<dbReference type="PANTHER" id="PTHR37813">
    <property type="entry name" value="FELS-2 PROPHAGE PROTEIN"/>
    <property type="match status" value="1"/>
</dbReference>
<organism evidence="6 7">
    <name type="scientific">Oceanidesulfovibrio indonesiensis</name>
    <dbReference type="NCBI Taxonomy" id="54767"/>
    <lineage>
        <taxon>Bacteria</taxon>
        <taxon>Pseudomonadati</taxon>
        <taxon>Thermodesulfobacteriota</taxon>
        <taxon>Desulfovibrionia</taxon>
        <taxon>Desulfovibrionales</taxon>
        <taxon>Desulfovibrionaceae</taxon>
        <taxon>Oceanidesulfovibrio</taxon>
    </lineage>
</organism>
<keyword evidence="2" id="KW-0175">Coiled coil</keyword>
<dbReference type="PANTHER" id="PTHR37813:SF1">
    <property type="entry name" value="FELS-2 PROPHAGE PROTEIN"/>
    <property type="match status" value="1"/>
</dbReference>
<evidence type="ECO:0000256" key="3">
    <source>
        <dbReference type="SAM" id="MobiDB-lite"/>
    </source>
</evidence>
<dbReference type="EMBL" id="QMIE01000019">
    <property type="protein sequence ID" value="TVM15066.1"/>
    <property type="molecule type" value="Genomic_DNA"/>
</dbReference>
<dbReference type="InterPro" id="IPR010090">
    <property type="entry name" value="Phage_tape_meas"/>
</dbReference>
<evidence type="ECO:0000313" key="6">
    <source>
        <dbReference type="EMBL" id="TVM15066.1"/>
    </source>
</evidence>
<name>A0A7M3MBE1_9BACT</name>
<dbReference type="NCBIfam" id="TIGR01760">
    <property type="entry name" value="tape_meas_TP901"/>
    <property type="match status" value="1"/>
</dbReference>
<sequence length="776" mass="81510">MAGRKLGVSMEIGASLGSTFKSTFGKAEASIKELGSSIREMESEPTHKLMRSFYKLRDRVRSSRRELAAAEKDLAGLKQQAEAAGGAKGFLAYRIEKAEGKVKSLQSSVKSSTRQFLDHKVKISETGRGLGDLSADYRRLTGEIQRAQNAQESLSKIQARHQSVLEKRASLRGQMFDMVALGAAAAAPVMHAMRMEQAQVRLKTVLNADDQNKALTEAKAEARNLAKNGLVGLGEAYDIQYALNSAGLDAAAARSASQVVAKVAKVTNGVPENVGEVIATTYNNLGESLEGSTRERLGRIGDLLTKAQLKFQIRDFGQLGNSMKEGAAGLASYNVELEQGITLLGQLNTAGLQGSRAGTALNAVLRSLGKAQQEYGIELVRNEKGQLDMIATLEQLRDATADMDTDIRARSLQKVFGDEGAKGVVPLLKQLDVLKNAYRDVESGSRGVVDSQVKLFTESSAGQLAKLTGTLSVLGSVIGATVLPGVNMLFGAVAVLLGPIADFAAKNETLTKVIAGTVVGLIGLKVASIGLGYGWTFVQGGALMVRKALLMIGSASTWSAAKVAVLGAAQKAWAVGQAIVTGACAAIGTAFRVMGLAVMSNPIGLIIGGIAIGATLLIANWSKVKTFFVNVWSSVVKAFTWAWEKIKELPLIGMLVKGASAVGSLLGSIGGAVGSIFGGDDAKQPGLGDATQAAPVPETAPQYSPSRTLPAGVDGLVRSRQAGSQTITINQTVNVSGETDSGMVKAAVAQANEGLETRIKKVVAEMFRERERTAYA</sequence>
<protein>
    <submittedName>
        <fullName evidence="6">Phage tail tape measure protein</fullName>
    </submittedName>
</protein>
<keyword evidence="1" id="KW-1188">Viral release from host cell</keyword>
<keyword evidence="7" id="KW-1185">Reference proteome</keyword>
<evidence type="ECO:0000256" key="2">
    <source>
        <dbReference type="SAM" id="Coils"/>
    </source>
</evidence>
<dbReference type="AlphaFoldDB" id="A0A7M3MBE1"/>
<feature type="transmembrane region" description="Helical" evidence="4">
    <location>
        <begin position="572"/>
        <end position="591"/>
    </location>
</feature>
<evidence type="ECO:0000313" key="7">
    <source>
        <dbReference type="Proteomes" id="UP000448292"/>
    </source>
</evidence>
<feature type="domain" description="Phage tail tape measure protein" evidence="5">
    <location>
        <begin position="232"/>
        <end position="417"/>
    </location>
</feature>